<protein>
    <submittedName>
        <fullName evidence="3">Uncharacterized protein</fullName>
    </submittedName>
</protein>
<organism evidence="2 3">
    <name type="scientific">Drosophila suzukii</name>
    <name type="common">Spotted-wing drosophila fruit fly</name>
    <dbReference type="NCBI Taxonomy" id="28584"/>
    <lineage>
        <taxon>Eukaryota</taxon>
        <taxon>Metazoa</taxon>
        <taxon>Ecdysozoa</taxon>
        <taxon>Arthropoda</taxon>
        <taxon>Hexapoda</taxon>
        <taxon>Insecta</taxon>
        <taxon>Pterygota</taxon>
        <taxon>Neoptera</taxon>
        <taxon>Endopterygota</taxon>
        <taxon>Diptera</taxon>
        <taxon>Brachycera</taxon>
        <taxon>Muscomorpha</taxon>
        <taxon>Ephydroidea</taxon>
        <taxon>Drosophilidae</taxon>
        <taxon>Drosophila</taxon>
        <taxon>Sophophora</taxon>
    </lineage>
</organism>
<sequence>MKKSSKRHYPLEATPASPSSSQITARQAIPKELPWYDVNRNKINTYVMRAMTFGINCAPFIAHYVRDKNAEVHRQQFPLALDAIQRAHYVDDFIDSMSDEQKAIEISSQVREVHSRGGFEIRNWASNSSTVLSYLKNNGDAKKQESVQFGATEKVLVPTKREVLQVLMSIFDPLGLLSCHTIGLKILLQKIWRSNISWDQELPESLLEDWNQWKLLLPQMATFNIPRCYSPRMSFGTRIGLHTFVDASEHAYSAACYLRVSQKDEVDVMLVAAKSKVTPLKPLSIPRMELQAAVMGSRLANKIINLVMDPRNFQQFVMHRIGEVLETTRVDQWRWIPSKLNVADGATKVIKNPCVDTWLYGPEFLKSEPMRIKSYSTWNIFPIGGAYTEPSQTCLYIFSDFKLNAKGLTCRQQ</sequence>
<dbReference type="PANTHER" id="PTHR47331:SF4">
    <property type="entry name" value="PEPTIDASE S1 DOMAIN-CONTAINING PROTEIN"/>
    <property type="match status" value="1"/>
</dbReference>
<evidence type="ECO:0000313" key="2">
    <source>
        <dbReference type="Proteomes" id="UP001652628"/>
    </source>
</evidence>
<dbReference type="PANTHER" id="PTHR47331">
    <property type="entry name" value="PHD-TYPE DOMAIN-CONTAINING PROTEIN"/>
    <property type="match status" value="1"/>
</dbReference>
<feature type="region of interest" description="Disordered" evidence="1">
    <location>
        <begin position="1"/>
        <end position="24"/>
    </location>
</feature>
<dbReference type="GeneID" id="139353309"/>
<dbReference type="SUPFAM" id="SSF56672">
    <property type="entry name" value="DNA/RNA polymerases"/>
    <property type="match status" value="1"/>
</dbReference>
<dbReference type="InterPro" id="IPR043502">
    <property type="entry name" value="DNA/RNA_pol_sf"/>
</dbReference>
<evidence type="ECO:0000313" key="3">
    <source>
        <dbReference type="RefSeq" id="XP_070853211.1"/>
    </source>
</evidence>
<dbReference type="RefSeq" id="XP_070853211.1">
    <property type="nucleotide sequence ID" value="XM_070997110.1"/>
</dbReference>
<keyword evidence="2" id="KW-1185">Reference proteome</keyword>
<proteinExistence type="predicted"/>
<name>A0ABM4TTB5_DROSZ</name>
<evidence type="ECO:0000256" key="1">
    <source>
        <dbReference type="SAM" id="MobiDB-lite"/>
    </source>
</evidence>
<accession>A0ABM4TTB5</accession>
<gene>
    <name evidence="3" type="primary">LOC139353309</name>
</gene>
<reference evidence="3" key="1">
    <citation type="submission" date="2025-08" db="UniProtKB">
        <authorList>
            <consortium name="RefSeq"/>
        </authorList>
    </citation>
    <scope>IDENTIFICATION</scope>
</reference>
<dbReference type="Pfam" id="PF05380">
    <property type="entry name" value="Peptidase_A17"/>
    <property type="match status" value="1"/>
</dbReference>
<dbReference type="Proteomes" id="UP001652628">
    <property type="component" value="Chromosome 4"/>
</dbReference>
<dbReference type="InterPro" id="IPR008042">
    <property type="entry name" value="Retrotrans_Pao"/>
</dbReference>